<dbReference type="GO" id="GO:0019478">
    <property type="term" value="P:D-amino acid catabolic process"/>
    <property type="evidence" value="ECO:0007669"/>
    <property type="project" value="UniProtKB-UniRule"/>
</dbReference>
<dbReference type="Pfam" id="PF02580">
    <property type="entry name" value="Tyr_Deacylase"/>
    <property type="match status" value="1"/>
</dbReference>
<protein>
    <recommendedName>
        <fullName evidence="4">D-aminoacyl-tRNA deacylase</fullName>
        <shortName evidence="4">DTD</shortName>
        <ecNumber evidence="4">3.1.1.96</ecNumber>
    </recommendedName>
    <alternativeName>
        <fullName evidence="4">Gly-tRNA(Ala) deacylase</fullName>
        <ecNumber evidence="4">3.1.1.-</ecNumber>
    </alternativeName>
</protein>
<comment type="similarity">
    <text evidence="1 4">Belongs to the DTD family.</text>
</comment>
<dbReference type="OrthoDB" id="9801395at2"/>
<dbReference type="InterPro" id="IPR023509">
    <property type="entry name" value="DTD-like_sf"/>
</dbReference>
<dbReference type="PANTHER" id="PTHR10472:SF5">
    <property type="entry name" value="D-AMINOACYL-TRNA DEACYLASE 1"/>
    <property type="match status" value="1"/>
</dbReference>
<evidence type="ECO:0000313" key="5">
    <source>
        <dbReference type="EMBL" id="RST93952.1"/>
    </source>
</evidence>
<dbReference type="InterPro" id="IPR003732">
    <property type="entry name" value="Daa-tRNA_deacyls_DTD"/>
</dbReference>
<dbReference type="GO" id="GO:0005737">
    <property type="term" value="C:cytoplasm"/>
    <property type="evidence" value="ECO:0007669"/>
    <property type="project" value="UniProtKB-SubCell"/>
</dbReference>
<evidence type="ECO:0000256" key="1">
    <source>
        <dbReference type="ARBA" id="ARBA00009673"/>
    </source>
</evidence>
<dbReference type="AlphaFoldDB" id="A0A429ZJT9"/>
<comment type="caution">
    <text evidence="5">The sequence shown here is derived from an EMBL/GenBank/DDBJ whole genome shotgun (WGS) entry which is preliminary data.</text>
</comment>
<gene>
    <name evidence="4" type="primary">dtd</name>
    <name evidence="5" type="ORF">CBF35_10880</name>
</gene>
<accession>A0A429ZJT9</accession>
<dbReference type="GO" id="GO:0043908">
    <property type="term" value="F:Ser(Gly)-tRNA(Ala) hydrolase activity"/>
    <property type="evidence" value="ECO:0007669"/>
    <property type="project" value="UniProtKB-UniRule"/>
</dbReference>
<keyword evidence="4" id="KW-0378">Hydrolase</keyword>
<dbReference type="EMBL" id="NGJU01000017">
    <property type="protein sequence ID" value="RST93952.1"/>
    <property type="molecule type" value="Genomic_DNA"/>
</dbReference>
<reference evidence="5 6" key="1">
    <citation type="submission" date="2017-05" db="EMBL/GenBank/DDBJ databases">
        <title>Vagococcus spp. assemblies.</title>
        <authorList>
            <person name="Gulvik C.A."/>
        </authorList>
    </citation>
    <scope>NUCLEOTIDE SEQUENCE [LARGE SCALE GENOMIC DNA]</scope>
    <source>
        <strain evidence="5 6">NCFB 2777</strain>
    </source>
</reference>
<dbReference type="GO" id="GO:0000049">
    <property type="term" value="F:tRNA binding"/>
    <property type="evidence" value="ECO:0007669"/>
    <property type="project" value="UniProtKB-UniRule"/>
</dbReference>
<keyword evidence="4" id="KW-0963">Cytoplasm</keyword>
<evidence type="ECO:0000313" key="6">
    <source>
        <dbReference type="Proteomes" id="UP000287239"/>
    </source>
</evidence>
<dbReference type="Proteomes" id="UP000287239">
    <property type="component" value="Unassembled WGS sequence"/>
</dbReference>
<dbReference type="EC" id="3.1.1.96" evidence="4"/>
<dbReference type="GO" id="GO:0106026">
    <property type="term" value="F:Gly-tRNA(Ala) deacylase activity"/>
    <property type="evidence" value="ECO:0007669"/>
    <property type="project" value="UniProtKB-UniRule"/>
</dbReference>
<dbReference type="EC" id="3.1.1.-" evidence="4"/>
<sequence>MKVVLQKVKEAHVVVEGKILSQIDQGFMLLVGVQKGDTTGEADYLVNKINKLRVFEDGEGKMNLSIHEVSGQVLSISQFTLLANTKKGNRPSFTEAAAPAEATELYDYFNEELRKTGLTVGEGQFGAQMDVSLINDGPVTIIFDTDAK</sequence>
<evidence type="ECO:0000256" key="3">
    <source>
        <dbReference type="ARBA" id="ARBA00022884"/>
    </source>
</evidence>
<dbReference type="Gene3D" id="3.50.80.10">
    <property type="entry name" value="D-tyrosyl-tRNA(Tyr) deacylase"/>
    <property type="match status" value="1"/>
</dbReference>
<keyword evidence="3 4" id="KW-0694">RNA-binding</keyword>
<comment type="subcellular location">
    <subcellularLocation>
        <location evidence="4">Cytoplasm</location>
    </subcellularLocation>
</comment>
<dbReference type="GO" id="GO:0051500">
    <property type="term" value="F:D-tyrosyl-tRNA(Tyr) deacylase activity"/>
    <property type="evidence" value="ECO:0007669"/>
    <property type="project" value="TreeGrafter"/>
</dbReference>
<dbReference type="NCBIfam" id="TIGR00256">
    <property type="entry name" value="D-aminoacyl-tRNA deacylase"/>
    <property type="match status" value="1"/>
</dbReference>
<comment type="function">
    <text evidence="4">An aminoacyl-tRNA editing enzyme that deacylates mischarged D-aminoacyl-tRNAs. Also deacylates mischarged glycyl-tRNA(Ala), protecting cells against glycine mischarging by AlaRS. Acts via tRNA-based rather than protein-based catalysis; rejects L-amino acids rather than detecting D-amino acids in the active site. By recycling D-aminoacyl-tRNA to D-amino acids and free tRNA molecules, this enzyme counteracts the toxicity associated with the formation of D-aminoacyl-tRNA entities in vivo and helps enforce protein L-homochirality.</text>
</comment>
<comment type="catalytic activity">
    <reaction evidence="4">
        <text>a D-aminoacyl-tRNA + H2O = a tRNA + a D-alpha-amino acid + H(+)</text>
        <dbReference type="Rhea" id="RHEA:13953"/>
        <dbReference type="Rhea" id="RHEA-COMP:10123"/>
        <dbReference type="Rhea" id="RHEA-COMP:10124"/>
        <dbReference type="ChEBI" id="CHEBI:15377"/>
        <dbReference type="ChEBI" id="CHEBI:15378"/>
        <dbReference type="ChEBI" id="CHEBI:59871"/>
        <dbReference type="ChEBI" id="CHEBI:78442"/>
        <dbReference type="ChEBI" id="CHEBI:79333"/>
        <dbReference type="EC" id="3.1.1.96"/>
    </reaction>
</comment>
<dbReference type="FunFam" id="3.50.80.10:FF:000001">
    <property type="entry name" value="D-aminoacyl-tRNA deacylase"/>
    <property type="match status" value="1"/>
</dbReference>
<keyword evidence="2 4" id="KW-0820">tRNA-binding</keyword>
<evidence type="ECO:0000256" key="4">
    <source>
        <dbReference type="HAMAP-Rule" id="MF_00518"/>
    </source>
</evidence>
<name>A0A429ZJT9_9ENTE</name>
<dbReference type="PANTHER" id="PTHR10472">
    <property type="entry name" value="D-TYROSYL-TRNA TYR DEACYLASE"/>
    <property type="match status" value="1"/>
</dbReference>
<dbReference type="HAMAP" id="MF_00518">
    <property type="entry name" value="Deacylase_Dtd"/>
    <property type="match status" value="1"/>
</dbReference>
<dbReference type="SUPFAM" id="SSF69500">
    <property type="entry name" value="DTD-like"/>
    <property type="match status" value="1"/>
</dbReference>
<organism evidence="5 6">
    <name type="scientific">Vagococcus salmoninarum</name>
    <dbReference type="NCBI Taxonomy" id="2739"/>
    <lineage>
        <taxon>Bacteria</taxon>
        <taxon>Bacillati</taxon>
        <taxon>Bacillota</taxon>
        <taxon>Bacilli</taxon>
        <taxon>Lactobacillales</taxon>
        <taxon>Enterococcaceae</taxon>
        <taxon>Vagococcus</taxon>
    </lineage>
</organism>
<dbReference type="GeneID" id="98568878"/>
<proteinExistence type="inferred from homology"/>
<dbReference type="RefSeq" id="WP_126781052.1">
    <property type="nucleotide sequence ID" value="NZ_CP177121.1"/>
</dbReference>
<evidence type="ECO:0000256" key="2">
    <source>
        <dbReference type="ARBA" id="ARBA00022555"/>
    </source>
</evidence>
<keyword evidence="6" id="KW-1185">Reference proteome</keyword>
<comment type="domain">
    <text evidence="4">A Gly-cisPro motif from one monomer fits into the active site of the other monomer to allow specific chiral rejection of L-amino acids.</text>
</comment>
<comment type="catalytic activity">
    <reaction evidence="4">
        <text>glycyl-tRNA(Ala) + H2O = tRNA(Ala) + glycine + H(+)</text>
        <dbReference type="Rhea" id="RHEA:53744"/>
        <dbReference type="Rhea" id="RHEA-COMP:9657"/>
        <dbReference type="Rhea" id="RHEA-COMP:13640"/>
        <dbReference type="ChEBI" id="CHEBI:15377"/>
        <dbReference type="ChEBI" id="CHEBI:15378"/>
        <dbReference type="ChEBI" id="CHEBI:57305"/>
        <dbReference type="ChEBI" id="CHEBI:78442"/>
        <dbReference type="ChEBI" id="CHEBI:78522"/>
    </reaction>
</comment>
<feature type="short sequence motif" description="Gly-cisPro motif, important for rejection of L-amino acids" evidence="4">
    <location>
        <begin position="137"/>
        <end position="138"/>
    </location>
</feature>
<comment type="subunit">
    <text evidence="4">Homodimer.</text>
</comment>